<dbReference type="Gene3D" id="1.10.10.10">
    <property type="entry name" value="Winged helix-like DNA-binding domain superfamily/Winged helix DNA-binding domain"/>
    <property type="match status" value="1"/>
</dbReference>
<dbReference type="InterPro" id="IPR036390">
    <property type="entry name" value="WH_DNA-bd_sf"/>
</dbReference>
<evidence type="ECO:0000313" key="5">
    <source>
        <dbReference type="Proteomes" id="UP000596035"/>
    </source>
</evidence>
<dbReference type="GO" id="GO:0003700">
    <property type="term" value="F:DNA-binding transcription factor activity"/>
    <property type="evidence" value="ECO:0007669"/>
    <property type="project" value="InterPro"/>
</dbReference>
<dbReference type="InterPro" id="IPR000835">
    <property type="entry name" value="HTH_MarR-typ"/>
</dbReference>
<dbReference type="Proteomes" id="UP000196710">
    <property type="component" value="Chromosome"/>
</dbReference>
<dbReference type="SMART" id="SM00347">
    <property type="entry name" value="HTH_MARR"/>
    <property type="match status" value="1"/>
</dbReference>
<dbReference type="RefSeq" id="WP_066534827.1">
    <property type="nucleotide sequence ID" value="NZ_CP021422.1"/>
</dbReference>
<name>A0A1Z2XNT7_9FIRM</name>
<reference evidence="2" key="1">
    <citation type="journal article" date="2017" name="Genome Announc.">
        <title>High-Quality Whole-Genome Sequences of the Oligo-Mouse-Microbiota Bacterial Community.</title>
        <authorList>
            <person name="Garzetti D."/>
            <person name="Brugiroux S."/>
            <person name="Bunk B."/>
            <person name="Pukall R."/>
            <person name="McCoy K.D."/>
            <person name="Macpherson A.J."/>
            <person name="Stecher B."/>
        </authorList>
    </citation>
    <scope>NUCLEOTIDE SEQUENCE</scope>
    <source>
        <strain evidence="2">KB18</strain>
    </source>
</reference>
<keyword evidence="4" id="KW-1185">Reference proteome</keyword>
<evidence type="ECO:0000313" key="3">
    <source>
        <dbReference type="EMBL" id="QQR29386.1"/>
    </source>
</evidence>
<gene>
    <name evidence="2" type="ORF">ADH66_05140</name>
    <name evidence="3" type="ORF">I5Q82_15210</name>
</gene>
<dbReference type="EMBL" id="CP065321">
    <property type="protein sequence ID" value="QQR29386.1"/>
    <property type="molecule type" value="Genomic_DNA"/>
</dbReference>
<sequence>MLEAIHEQLIRLDLIVGETEAVYHEATLKLGLTDSAMNVLYTICMFDGVCPLKNIAALSGLPKQTVNSALRKLEREAVLYLESVDGRKKRACLTEKGRELCDGTVMLLMRIEDEIIGSWLPEERELYLSLTRRYLDALREKIKEL</sequence>
<proteinExistence type="predicted"/>
<dbReference type="Pfam" id="PF12802">
    <property type="entry name" value="MarR_2"/>
    <property type="match status" value="1"/>
</dbReference>
<dbReference type="KEGG" id="amur:ADH66_05140"/>
<dbReference type="EMBL" id="CP021422">
    <property type="protein sequence ID" value="ASB40097.1"/>
    <property type="molecule type" value="Genomic_DNA"/>
</dbReference>
<dbReference type="SUPFAM" id="SSF46785">
    <property type="entry name" value="Winged helix' DNA-binding domain"/>
    <property type="match status" value="1"/>
</dbReference>
<reference evidence="4" key="2">
    <citation type="submission" date="2017-05" db="EMBL/GenBank/DDBJ databases">
        <title>Improved OligoMM genomes.</title>
        <authorList>
            <person name="Garzetti D."/>
        </authorList>
    </citation>
    <scope>NUCLEOTIDE SEQUENCE [LARGE SCALE GENOMIC DNA]</scope>
    <source>
        <strain evidence="4">KB18</strain>
    </source>
</reference>
<accession>A0A1Z2XNT7</accession>
<evidence type="ECO:0000313" key="4">
    <source>
        <dbReference type="Proteomes" id="UP000196710"/>
    </source>
</evidence>
<dbReference type="Proteomes" id="UP000596035">
    <property type="component" value="Chromosome"/>
</dbReference>
<feature type="domain" description="HTH marR-type" evidence="1">
    <location>
        <begin position="25"/>
        <end position="124"/>
    </location>
</feature>
<reference evidence="3 5" key="3">
    <citation type="submission" date="2020-11" db="EMBL/GenBank/DDBJ databases">
        <title>Closed and high quality bacterial genomes of the OMM12 community.</title>
        <authorList>
            <person name="Marbouty M."/>
            <person name="Lamy-Besnier Q."/>
            <person name="Debarbieux L."/>
            <person name="Koszul R."/>
        </authorList>
    </citation>
    <scope>NUCLEOTIDE SEQUENCE [LARGE SCALE GENOMIC DNA]</scope>
    <source>
        <strain evidence="3 5">KB18</strain>
    </source>
</reference>
<evidence type="ECO:0000313" key="2">
    <source>
        <dbReference type="EMBL" id="ASB40097.1"/>
    </source>
</evidence>
<evidence type="ECO:0000259" key="1">
    <source>
        <dbReference type="SMART" id="SM00347"/>
    </source>
</evidence>
<dbReference type="AlphaFoldDB" id="A0A1Z2XNT7"/>
<organism evidence="3 5">
    <name type="scientific">Acutalibacter muris</name>
    <dbReference type="NCBI Taxonomy" id="1796620"/>
    <lineage>
        <taxon>Bacteria</taxon>
        <taxon>Bacillati</taxon>
        <taxon>Bacillota</taxon>
        <taxon>Clostridia</taxon>
        <taxon>Eubacteriales</taxon>
        <taxon>Acutalibacteraceae</taxon>
        <taxon>Acutalibacter</taxon>
    </lineage>
</organism>
<protein>
    <submittedName>
        <fullName evidence="3">MarR family transcriptional regulator</fullName>
    </submittedName>
</protein>
<dbReference type="InterPro" id="IPR036388">
    <property type="entry name" value="WH-like_DNA-bd_sf"/>
</dbReference>